<dbReference type="SMART" id="SM00401">
    <property type="entry name" value="ZnF_GATA"/>
    <property type="match status" value="1"/>
</dbReference>
<proteinExistence type="predicted"/>
<gene>
    <name evidence="4" type="primary">gtaC</name>
    <name evidence="4" type="ORF">PPL_06150</name>
</gene>
<sequence>MSNFHSVPNTPPPFLFFDHSPREQSPSHHILIEEGYYRSPPSSTSLANNNFKQQMIGANSFQPISLERSSSSSSIGNSSISSNYSFSPLPFSSLPQPQSSQQHYFYSTNNSNNNINSNSNHHQHQQQQHSIKTSHPIPLKASPRASIVNSTSSINSYHRQSSTSSPIPNPIINSTPFVKLNINNNNNNTNNNNSNNNNNNSNINLVSPTMSPHNSSYNNCNSSSPSQLPMSPVFERALIPLLNLKQCKPDFDSTFTISPKYSSSVPSTPGETTPTSASSRTPQKSMAEASPTILSPSSSCSSLPESPRNTGSGCSSYPSSPSSTPCSTPRGATNDRNGEPQYPKQAEQQWKKLEYYANEFNHFIFETLKTKEFSQIETLNAKLSEITNTVKEIEITNNIYKSLPPQTRARKKRATKAEKLQKDLLGIKRTYVTTPKSKGNYCFFCGTMETPEWRKGPGGHKTLCNACGLHYAKNIKKESVKNSQQNPSESTSCQSMNRKTTTTTIRDVLTSSSSSKYLILLLLLFYQKVESSPKLKINYPINQSKS</sequence>
<dbReference type="InParanoid" id="D3BCC5"/>
<feature type="compositionally biased region" description="Low complexity" evidence="2">
    <location>
        <begin position="211"/>
        <end position="226"/>
    </location>
</feature>
<comment type="caution">
    <text evidence="4">The sequence shown here is derived from an EMBL/GenBank/DDBJ whole genome shotgun (WGS) entry which is preliminary data.</text>
</comment>
<dbReference type="STRING" id="670386.D3BCC5"/>
<dbReference type="CDD" id="cd00202">
    <property type="entry name" value="ZnF_GATA"/>
    <property type="match status" value="1"/>
</dbReference>
<evidence type="ECO:0000259" key="3">
    <source>
        <dbReference type="PROSITE" id="PS50114"/>
    </source>
</evidence>
<protein>
    <submittedName>
        <fullName evidence="4">Putative GATA-binding transcription factor</fullName>
    </submittedName>
</protein>
<dbReference type="InterPro" id="IPR013088">
    <property type="entry name" value="Znf_NHR/GATA"/>
</dbReference>
<feature type="compositionally biased region" description="Polar residues" evidence="2">
    <location>
        <begin position="258"/>
        <end position="284"/>
    </location>
</feature>
<feature type="compositionally biased region" description="Low complexity" evidence="2">
    <location>
        <begin position="290"/>
        <end position="329"/>
    </location>
</feature>
<feature type="region of interest" description="Disordered" evidence="2">
    <location>
        <begin position="92"/>
        <end position="138"/>
    </location>
</feature>
<evidence type="ECO:0000313" key="4">
    <source>
        <dbReference type="EMBL" id="EFA80915.1"/>
    </source>
</evidence>
<feature type="compositionally biased region" description="Low complexity" evidence="2">
    <location>
        <begin position="183"/>
        <end position="204"/>
    </location>
</feature>
<name>D3BCC5_HETP5</name>
<reference evidence="4 5" key="1">
    <citation type="journal article" date="2011" name="Genome Res.">
        <title>Phylogeny-wide analysis of social amoeba genomes highlights ancient origins for complex intercellular communication.</title>
        <authorList>
            <person name="Heidel A.J."/>
            <person name="Lawal H.M."/>
            <person name="Felder M."/>
            <person name="Schilde C."/>
            <person name="Helps N.R."/>
            <person name="Tunggal B."/>
            <person name="Rivero F."/>
            <person name="John U."/>
            <person name="Schleicher M."/>
            <person name="Eichinger L."/>
            <person name="Platzer M."/>
            <person name="Noegel A.A."/>
            <person name="Schaap P."/>
            <person name="Gloeckner G."/>
        </authorList>
    </citation>
    <scope>NUCLEOTIDE SEQUENCE [LARGE SCALE GENOMIC DNA]</scope>
    <source>
        <strain evidence="5">ATCC 26659 / Pp 5 / PN500</strain>
    </source>
</reference>
<dbReference type="Pfam" id="PF00320">
    <property type="entry name" value="GATA"/>
    <property type="match status" value="1"/>
</dbReference>
<feature type="region of interest" description="Disordered" evidence="2">
    <location>
        <begin position="258"/>
        <end position="346"/>
    </location>
</feature>
<dbReference type="Proteomes" id="UP000001396">
    <property type="component" value="Unassembled WGS sequence"/>
</dbReference>
<accession>D3BCC5</accession>
<keyword evidence="1" id="KW-0479">Metal-binding</keyword>
<keyword evidence="1" id="KW-0862">Zinc</keyword>
<evidence type="ECO:0000256" key="2">
    <source>
        <dbReference type="SAM" id="MobiDB-lite"/>
    </source>
</evidence>
<dbReference type="GO" id="GO:0043565">
    <property type="term" value="F:sequence-specific DNA binding"/>
    <property type="evidence" value="ECO:0007669"/>
    <property type="project" value="InterPro"/>
</dbReference>
<feature type="region of interest" description="Disordered" evidence="2">
    <location>
        <begin position="183"/>
        <end position="228"/>
    </location>
</feature>
<dbReference type="Gene3D" id="3.30.50.10">
    <property type="entry name" value="Erythroid Transcription Factor GATA-1, subunit A"/>
    <property type="match status" value="1"/>
</dbReference>
<dbReference type="GeneID" id="31361633"/>
<feature type="compositionally biased region" description="Low complexity" evidence="2">
    <location>
        <begin position="92"/>
        <end position="102"/>
    </location>
</feature>
<feature type="compositionally biased region" description="Polar residues" evidence="2">
    <location>
        <begin position="481"/>
        <end position="498"/>
    </location>
</feature>
<keyword evidence="5" id="KW-1185">Reference proteome</keyword>
<dbReference type="OMA" id="QMIGANS"/>
<dbReference type="PROSITE" id="PS50114">
    <property type="entry name" value="GATA_ZN_FINGER_2"/>
    <property type="match status" value="1"/>
</dbReference>
<dbReference type="EMBL" id="ADBJ01000027">
    <property type="protein sequence ID" value="EFA80915.1"/>
    <property type="molecule type" value="Genomic_DNA"/>
</dbReference>
<dbReference type="GO" id="GO:0006355">
    <property type="term" value="P:regulation of DNA-templated transcription"/>
    <property type="evidence" value="ECO:0007669"/>
    <property type="project" value="InterPro"/>
</dbReference>
<feature type="region of interest" description="Disordered" evidence="2">
    <location>
        <begin position="478"/>
        <end position="498"/>
    </location>
</feature>
<keyword evidence="1" id="KW-0863">Zinc-finger</keyword>
<dbReference type="RefSeq" id="XP_020433033.1">
    <property type="nucleotide sequence ID" value="XM_020577013.1"/>
</dbReference>
<dbReference type="SUPFAM" id="SSF57716">
    <property type="entry name" value="Glucocorticoid receptor-like (DNA-binding domain)"/>
    <property type="match status" value="1"/>
</dbReference>
<dbReference type="GO" id="GO:0008270">
    <property type="term" value="F:zinc ion binding"/>
    <property type="evidence" value="ECO:0007669"/>
    <property type="project" value="UniProtKB-KW"/>
</dbReference>
<feature type="compositionally biased region" description="Low complexity" evidence="2">
    <location>
        <begin position="109"/>
        <end position="131"/>
    </location>
</feature>
<evidence type="ECO:0000256" key="1">
    <source>
        <dbReference type="PROSITE-ProRule" id="PRU00094"/>
    </source>
</evidence>
<evidence type="ECO:0000313" key="5">
    <source>
        <dbReference type="Proteomes" id="UP000001396"/>
    </source>
</evidence>
<dbReference type="InterPro" id="IPR000679">
    <property type="entry name" value="Znf_GATA"/>
</dbReference>
<organism evidence="4 5">
    <name type="scientific">Heterostelium pallidum (strain ATCC 26659 / Pp 5 / PN500)</name>
    <name type="common">Cellular slime mold</name>
    <name type="synonym">Polysphondylium pallidum</name>
    <dbReference type="NCBI Taxonomy" id="670386"/>
    <lineage>
        <taxon>Eukaryota</taxon>
        <taxon>Amoebozoa</taxon>
        <taxon>Evosea</taxon>
        <taxon>Eumycetozoa</taxon>
        <taxon>Dictyostelia</taxon>
        <taxon>Acytosteliales</taxon>
        <taxon>Acytosteliaceae</taxon>
        <taxon>Heterostelium</taxon>
    </lineage>
</organism>
<dbReference type="AlphaFoldDB" id="D3BCC5"/>
<feature type="domain" description="GATA-type" evidence="3">
    <location>
        <begin position="436"/>
        <end position="471"/>
    </location>
</feature>